<organism evidence="2 3">
    <name type="scientific">Runella slithyformis (strain ATCC 29530 / DSM 19594 / LMG 11500 / NCIMB 11436 / LSU 4)</name>
    <dbReference type="NCBI Taxonomy" id="761193"/>
    <lineage>
        <taxon>Bacteria</taxon>
        <taxon>Pseudomonadati</taxon>
        <taxon>Bacteroidota</taxon>
        <taxon>Cytophagia</taxon>
        <taxon>Cytophagales</taxon>
        <taxon>Spirosomataceae</taxon>
        <taxon>Runella</taxon>
    </lineage>
</organism>
<gene>
    <name evidence="2" type="ordered locus">Runsl_0077</name>
</gene>
<evidence type="ECO:0000313" key="2">
    <source>
        <dbReference type="EMBL" id="AEI46536.1"/>
    </source>
</evidence>
<dbReference type="AlphaFoldDB" id="A0A7U3ZG08"/>
<accession>A0A7U3ZG08</accession>
<feature type="region of interest" description="Disordered" evidence="1">
    <location>
        <begin position="27"/>
        <end position="50"/>
    </location>
</feature>
<dbReference type="KEGG" id="rsi:Runsl_0077"/>
<reference evidence="3" key="1">
    <citation type="submission" date="2011-06" db="EMBL/GenBank/DDBJ databases">
        <title>The complete genome of chromosome of Runella slithyformis DSM 19594.</title>
        <authorList>
            <consortium name="US DOE Joint Genome Institute (JGI-PGF)"/>
            <person name="Lucas S."/>
            <person name="Han J."/>
            <person name="Lapidus A."/>
            <person name="Bruce D."/>
            <person name="Goodwin L."/>
            <person name="Pitluck S."/>
            <person name="Peters L."/>
            <person name="Kyrpides N."/>
            <person name="Mavromatis K."/>
            <person name="Ivanova N."/>
            <person name="Ovchinnikova G."/>
            <person name="Zhang X."/>
            <person name="Misra M."/>
            <person name="Detter J.C."/>
            <person name="Tapia R."/>
            <person name="Han C."/>
            <person name="Land M."/>
            <person name="Hauser L."/>
            <person name="Markowitz V."/>
            <person name="Cheng J.-F."/>
            <person name="Hugenholtz P."/>
            <person name="Woyke T."/>
            <person name="Wu D."/>
            <person name="Tindall B."/>
            <person name="Faehrich R."/>
            <person name="Brambilla E."/>
            <person name="Klenk H.-P."/>
            <person name="Eisen J.A."/>
        </authorList>
    </citation>
    <scope>NUCLEOTIDE SEQUENCE [LARGE SCALE GENOMIC DNA]</scope>
    <source>
        <strain evidence="3">ATCC 29530 / DSM 19594 / LMG 11500 / NCIMB 11436 / LSU 4</strain>
    </source>
</reference>
<evidence type="ECO:0000313" key="3">
    <source>
        <dbReference type="Proteomes" id="UP000000493"/>
    </source>
</evidence>
<evidence type="ECO:0000256" key="1">
    <source>
        <dbReference type="SAM" id="MobiDB-lite"/>
    </source>
</evidence>
<keyword evidence="3" id="KW-1185">Reference proteome</keyword>
<protein>
    <submittedName>
        <fullName evidence="2">Uncharacterized protein</fullName>
    </submittedName>
</protein>
<reference evidence="2 3" key="2">
    <citation type="journal article" date="2012" name="Stand. Genomic Sci.">
        <title>Complete genome sequence of the aquatic bacterium Runella slithyformis type strain (LSU 4(T)).</title>
        <authorList>
            <person name="Copeland A."/>
            <person name="Zhang X."/>
            <person name="Misra M."/>
            <person name="Lapidus A."/>
            <person name="Nolan M."/>
            <person name="Lucas S."/>
            <person name="Deshpande S."/>
            <person name="Cheng J.F."/>
            <person name="Tapia R."/>
            <person name="Goodwin L.A."/>
            <person name="Pitluck S."/>
            <person name="Liolios K."/>
            <person name="Pagani I."/>
            <person name="Ivanova N."/>
            <person name="Mikhailova N."/>
            <person name="Pati A."/>
            <person name="Chen A."/>
            <person name="Palaniappan K."/>
            <person name="Land M."/>
            <person name="Hauser L."/>
            <person name="Pan C."/>
            <person name="Jeffries C.D."/>
            <person name="Detter J.C."/>
            <person name="Brambilla E.M."/>
            <person name="Rohde M."/>
            <person name="Djao O.D."/>
            <person name="Goker M."/>
            <person name="Sikorski J."/>
            <person name="Tindall B.J."/>
            <person name="Woyke T."/>
            <person name="Bristow J."/>
            <person name="Eisen J.A."/>
            <person name="Markowitz V."/>
            <person name="Hugenholtz P."/>
            <person name="Kyrpides N.C."/>
            <person name="Klenk H.P."/>
            <person name="Mavromatis K."/>
        </authorList>
    </citation>
    <scope>NUCLEOTIDE SEQUENCE [LARGE SCALE GENOMIC DNA]</scope>
    <source>
        <strain evidence="3">ATCC 29530 / DSM 19594 / LMG 11500 / NCIMB 11436 / LSU 4</strain>
    </source>
</reference>
<sequence>MWCIKWLGIFKRCFWFLKPERNEALGFEKPNGKPSQALGSQTRKKSEKADKASPFFVVGDMEIAVNFLLHFFHVRDHPHDPVLFAQGF</sequence>
<name>A0A7U3ZG08_RUNSL</name>
<dbReference type="EMBL" id="CP002859">
    <property type="protein sequence ID" value="AEI46536.1"/>
    <property type="molecule type" value="Genomic_DNA"/>
</dbReference>
<dbReference type="Proteomes" id="UP000000493">
    <property type="component" value="Chromosome"/>
</dbReference>
<proteinExistence type="predicted"/>